<evidence type="ECO:0000313" key="2">
    <source>
        <dbReference type="Proteomes" id="UP001500454"/>
    </source>
</evidence>
<dbReference type="Gene3D" id="3.40.50.1240">
    <property type="entry name" value="Phosphoglycerate mutase-like"/>
    <property type="match status" value="1"/>
</dbReference>
<sequence>MRHAEKDTSVDPKDPPLTAAGTQRALALRDSLLRTPVVAVYSTDTKRTRMTGQPLAEAKKLTVASYDPKPTGLAELAKLIRAQPRGKAVVVVGHSNTVLETVEALGAPRPVPAVGDEEYSYLFEVTIPANDAPATARARRYGAQ</sequence>
<keyword evidence="2" id="KW-1185">Reference proteome</keyword>
<dbReference type="EMBL" id="BAABHA010000010">
    <property type="protein sequence ID" value="GAA4387098.1"/>
    <property type="molecule type" value="Genomic_DNA"/>
</dbReference>
<evidence type="ECO:0000313" key="1">
    <source>
        <dbReference type="EMBL" id="GAA4387098.1"/>
    </source>
</evidence>
<organism evidence="1 2">
    <name type="scientific">Hymenobacter koreensis</name>
    <dbReference type="NCBI Taxonomy" id="1084523"/>
    <lineage>
        <taxon>Bacteria</taxon>
        <taxon>Pseudomonadati</taxon>
        <taxon>Bacteroidota</taxon>
        <taxon>Cytophagia</taxon>
        <taxon>Cytophagales</taxon>
        <taxon>Hymenobacteraceae</taxon>
        <taxon>Hymenobacter</taxon>
    </lineage>
</organism>
<protein>
    <submittedName>
        <fullName evidence="1">Phosphoglycerate mutase family protein</fullName>
    </submittedName>
</protein>
<dbReference type="InterPro" id="IPR029033">
    <property type="entry name" value="His_PPase_superfam"/>
</dbReference>
<accession>A0ABP8J920</accession>
<comment type="caution">
    <text evidence="1">The sequence shown here is derived from an EMBL/GenBank/DDBJ whole genome shotgun (WGS) entry which is preliminary data.</text>
</comment>
<dbReference type="SUPFAM" id="SSF53254">
    <property type="entry name" value="Phosphoglycerate mutase-like"/>
    <property type="match status" value="1"/>
</dbReference>
<name>A0ABP8J920_9BACT</name>
<dbReference type="InterPro" id="IPR013078">
    <property type="entry name" value="His_Pase_superF_clade-1"/>
</dbReference>
<dbReference type="Proteomes" id="UP001500454">
    <property type="component" value="Unassembled WGS sequence"/>
</dbReference>
<reference evidence="2" key="1">
    <citation type="journal article" date="2019" name="Int. J. Syst. Evol. Microbiol.">
        <title>The Global Catalogue of Microorganisms (GCM) 10K type strain sequencing project: providing services to taxonomists for standard genome sequencing and annotation.</title>
        <authorList>
            <consortium name="The Broad Institute Genomics Platform"/>
            <consortium name="The Broad Institute Genome Sequencing Center for Infectious Disease"/>
            <person name="Wu L."/>
            <person name="Ma J."/>
        </authorList>
    </citation>
    <scope>NUCLEOTIDE SEQUENCE [LARGE SCALE GENOMIC DNA]</scope>
    <source>
        <strain evidence="2">JCM 17924</strain>
    </source>
</reference>
<gene>
    <name evidence="1" type="ORF">GCM10023186_32390</name>
</gene>
<dbReference type="Pfam" id="PF00300">
    <property type="entry name" value="His_Phos_1"/>
    <property type="match status" value="1"/>
</dbReference>
<dbReference type="CDD" id="cd07040">
    <property type="entry name" value="HP"/>
    <property type="match status" value="1"/>
</dbReference>
<proteinExistence type="predicted"/>